<accession>A0A7C8MZ55</accession>
<dbReference type="Proteomes" id="UP000481861">
    <property type="component" value="Unassembled WGS sequence"/>
</dbReference>
<keyword evidence="4" id="KW-1185">Reference proteome</keyword>
<name>A0A7C8MZ55_9PLEO</name>
<keyword evidence="1" id="KW-0862">Zinc</keyword>
<evidence type="ECO:0000313" key="4">
    <source>
        <dbReference type="Proteomes" id="UP000481861"/>
    </source>
</evidence>
<sequence length="98" mass="10700">IGLILSNGTVRNDKYECHIPACSGTTFGRLADLKRHHATRHAETKPEFWCPVEGCVRSLDGGGHSFPRKDKMEDHFERIHGGEMFAGYGDVSGGGSKA</sequence>
<evidence type="ECO:0000313" key="3">
    <source>
        <dbReference type="EMBL" id="KAF2878545.1"/>
    </source>
</evidence>
<evidence type="ECO:0000256" key="1">
    <source>
        <dbReference type="PROSITE-ProRule" id="PRU00042"/>
    </source>
</evidence>
<dbReference type="OrthoDB" id="2687452at2759"/>
<evidence type="ECO:0000259" key="2">
    <source>
        <dbReference type="PROSITE" id="PS50157"/>
    </source>
</evidence>
<dbReference type="InterPro" id="IPR013087">
    <property type="entry name" value="Znf_C2H2_type"/>
</dbReference>
<comment type="caution">
    <text evidence="3">The sequence shown here is derived from an EMBL/GenBank/DDBJ whole genome shotgun (WGS) entry which is preliminary data.</text>
</comment>
<organism evidence="3 4">
    <name type="scientific">Massariosphaeria phaeospora</name>
    <dbReference type="NCBI Taxonomy" id="100035"/>
    <lineage>
        <taxon>Eukaryota</taxon>
        <taxon>Fungi</taxon>
        <taxon>Dikarya</taxon>
        <taxon>Ascomycota</taxon>
        <taxon>Pezizomycotina</taxon>
        <taxon>Dothideomycetes</taxon>
        <taxon>Pleosporomycetidae</taxon>
        <taxon>Pleosporales</taxon>
        <taxon>Pleosporales incertae sedis</taxon>
        <taxon>Massariosphaeria</taxon>
    </lineage>
</organism>
<keyword evidence="1" id="KW-0479">Metal-binding</keyword>
<feature type="non-terminal residue" evidence="3">
    <location>
        <position position="1"/>
    </location>
</feature>
<dbReference type="AlphaFoldDB" id="A0A7C8MZ55"/>
<protein>
    <recommendedName>
        <fullName evidence="2">C2H2-type domain-containing protein</fullName>
    </recommendedName>
</protein>
<proteinExistence type="predicted"/>
<feature type="domain" description="C2H2-type" evidence="2">
    <location>
        <begin position="15"/>
        <end position="46"/>
    </location>
</feature>
<reference evidence="3 4" key="1">
    <citation type="submission" date="2020-01" db="EMBL/GenBank/DDBJ databases">
        <authorList>
            <consortium name="DOE Joint Genome Institute"/>
            <person name="Haridas S."/>
            <person name="Albert R."/>
            <person name="Binder M."/>
            <person name="Bloem J."/>
            <person name="Labutti K."/>
            <person name="Salamov A."/>
            <person name="Andreopoulos B."/>
            <person name="Baker S.E."/>
            <person name="Barry K."/>
            <person name="Bills G."/>
            <person name="Bluhm B.H."/>
            <person name="Cannon C."/>
            <person name="Castanera R."/>
            <person name="Culley D.E."/>
            <person name="Daum C."/>
            <person name="Ezra D."/>
            <person name="Gonzalez J.B."/>
            <person name="Henrissat B."/>
            <person name="Kuo A."/>
            <person name="Liang C."/>
            <person name="Lipzen A."/>
            <person name="Lutzoni F."/>
            <person name="Magnuson J."/>
            <person name="Mondo S."/>
            <person name="Nolan M."/>
            <person name="Ohm R."/>
            <person name="Pangilinan J."/>
            <person name="Park H.-J.H."/>
            <person name="Ramirez L."/>
            <person name="Alfaro M."/>
            <person name="Sun H."/>
            <person name="Tritt A."/>
            <person name="Yoshinaga Y."/>
            <person name="Zwiers L.-H.L."/>
            <person name="Turgeon B.G."/>
            <person name="Goodwin S.B."/>
            <person name="Spatafora J.W."/>
            <person name="Crous P.W."/>
            <person name="Grigoriev I.V."/>
        </authorList>
    </citation>
    <scope>NUCLEOTIDE SEQUENCE [LARGE SCALE GENOMIC DNA]</scope>
    <source>
        <strain evidence="3 4">CBS 611.86</strain>
    </source>
</reference>
<keyword evidence="1" id="KW-0863">Zinc-finger</keyword>
<dbReference type="Gene3D" id="3.30.160.60">
    <property type="entry name" value="Classic Zinc Finger"/>
    <property type="match status" value="1"/>
</dbReference>
<dbReference type="Pfam" id="PF26176">
    <property type="entry name" value="zf_C2H2_17_2"/>
    <property type="match status" value="1"/>
</dbReference>
<dbReference type="InterPro" id="IPR059095">
    <property type="entry name" value="Znf_C2H2_17_2nd"/>
</dbReference>
<dbReference type="EMBL" id="JAADJZ010000001">
    <property type="protein sequence ID" value="KAF2878545.1"/>
    <property type="molecule type" value="Genomic_DNA"/>
</dbReference>
<gene>
    <name evidence="3" type="ORF">BDV95DRAFT_478826</name>
</gene>
<dbReference type="GO" id="GO:0008270">
    <property type="term" value="F:zinc ion binding"/>
    <property type="evidence" value="ECO:0007669"/>
    <property type="project" value="UniProtKB-KW"/>
</dbReference>
<dbReference type="PROSITE" id="PS50157">
    <property type="entry name" value="ZINC_FINGER_C2H2_2"/>
    <property type="match status" value="1"/>
</dbReference>